<name>A0A9P5YLZ8_9AGAR</name>
<dbReference type="AlphaFoldDB" id="A0A9P5YLZ8"/>
<organism evidence="1 2">
    <name type="scientific">Pholiota conissans</name>
    <dbReference type="NCBI Taxonomy" id="109636"/>
    <lineage>
        <taxon>Eukaryota</taxon>
        <taxon>Fungi</taxon>
        <taxon>Dikarya</taxon>
        <taxon>Basidiomycota</taxon>
        <taxon>Agaricomycotina</taxon>
        <taxon>Agaricomycetes</taxon>
        <taxon>Agaricomycetidae</taxon>
        <taxon>Agaricales</taxon>
        <taxon>Agaricineae</taxon>
        <taxon>Strophariaceae</taxon>
        <taxon>Pholiota</taxon>
    </lineage>
</organism>
<accession>A0A9P5YLZ8</accession>
<protein>
    <submittedName>
        <fullName evidence="1">Uncharacterized protein</fullName>
    </submittedName>
</protein>
<evidence type="ECO:0000313" key="1">
    <source>
        <dbReference type="EMBL" id="KAF9471612.1"/>
    </source>
</evidence>
<dbReference type="EMBL" id="MU155652">
    <property type="protein sequence ID" value="KAF9471612.1"/>
    <property type="molecule type" value="Genomic_DNA"/>
</dbReference>
<gene>
    <name evidence="1" type="ORF">BDN70DRAFT_555952</name>
</gene>
<evidence type="ECO:0000313" key="2">
    <source>
        <dbReference type="Proteomes" id="UP000807469"/>
    </source>
</evidence>
<comment type="caution">
    <text evidence="1">The sequence shown here is derived from an EMBL/GenBank/DDBJ whole genome shotgun (WGS) entry which is preliminary data.</text>
</comment>
<keyword evidence="2" id="KW-1185">Reference proteome</keyword>
<dbReference type="Proteomes" id="UP000807469">
    <property type="component" value="Unassembled WGS sequence"/>
</dbReference>
<proteinExistence type="predicted"/>
<reference evidence="1" key="1">
    <citation type="submission" date="2020-11" db="EMBL/GenBank/DDBJ databases">
        <authorList>
            <consortium name="DOE Joint Genome Institute"/>
            <person name="Ahrendt S."/>
            <person name="Riley R."/>
            <person name="Andreopoulos W."/>
            <person name="Labutti K."/>
            <person name="Pangilinan J."/>
            <person name="Ruiz-Duenas F.J."/>
            <person name="Barrasa J.M."/>
            <person name="Sanchez-Garcia M."/>
            <person name="Camarero S."/>
            <person name="Miyauchi S."/>
            <person name="Serrano A."/>
            <person name="Linde D."/>
            <person name="Babiker R."/>
            <person name="Drula E."/>
            <person name="Ayuso-Fernandez I."/>
            <person name="Pacheco R."/>
            <person name="Padilla G."/>
            <person name="Ferreira P."/>
            <person name="Barriuso J."/>
            <person name="Kellner H."/>
            <person name="Castanera R."/>
            <person name="Alfaro M."/>
            <person name="Ramirez L."/>
            <person name="Pisabarro A.G."/>
            <person name="Kuo A."/>
            <person name="Tritt A."/>
            <person name="Lipzen A."/>
            <person name="He G."/>
            <person name="Yan M."/>
            <person name="Ng V."/>
            <person name="Cullen D."/>
            <person name="Martin F."/>
            <person name="Rosso M.-N."/>
            <person name="Henrissat B."/>
            <person name="Hibbett D."/>
            <person name="Martinez A.T."/>
            <person name="Grigoriev I.V."/>
        </authorList>
    </citation>
    <scope>NUCLEOTIDE SEQUENCE</scope>
    <source>
        <strain evidence="1">CIRM-BRFM 674</strain>
    </source>
</reference>
<sequence length="89" mass="10642">MGVWDEEWLDRFMNKCTRTYIGYNVWRFIVAKGKMHQRFCTKSSIALCRRNLTAYMMVDRRIYVDLSRIIKFVDFELALAGSSSHFLHP</sequence>